<proteinExistence type="predicted"/>
<feature type="region of interest" description="Disordered" evidence="1">
    <location>
        <begin position="156"/>
        <end position="177"/>
    </location>
</feature>
<dbReference type="AlphaFoldDB" id="A0A2U2DHJ9"/>
<dbReference type="CDD" id="cd12797">
    <property type="entry name" value="M23_peptidase"/>
    <property type="match status" value="1"/>
</dbReference>
<reference evidence="3 4" key="1">
    <citation type="submission" date="2018-05" db="EMBL/GenBank/DDBJ databases">
        <title>The draft genome of strain NS-104.</title>
        <authorList>
            <person name="Hang P."/>
            <person name="Jiang J."/>
        </authorList>
    </citation>
    <scope>NUCLEOTIDE SEQUENCE [LARGE SCALE GENOMIC DNA]</scope>
    <source>
        <strain evidence="3 4">NS-104</strain>
    </source>
</reference>
<name>A0A2U2DHJ9_9HYPH</name>
<evidence type="ECO:0000313" key="3">
    <source>
        <dbReference type="EMBL" id="PWE52779.1"/>
    </source>
</evidence>
<dbReference type="InterPro" id="IPR011055">
    <property type="entry name" value="Dup_hybrid_motif"/>
</dbReference>
<dbReference type="Pfam" id="PF01551">
    <property type="entry name" value="Peptidase_M23"/>
    <property type="match status" value="1"/>
</dbReference>
<dbReference type="PANTHER" id="PTHR21666:SF270">
    <property type="entry name" value="MUREIN HYDROLASE ACTIVATOR ENVC"/>
    <property type="match status" value="1"/>
</dbReference>
<protein>
    <recommendedName>
        <fullName evidence="2">M23ase beta-sheet core domain-containing protein</fullName>
    </recommendedName>
</protein>
<evidence type="ECO:0000313" key="4">
    <source>
        <dbReference type="Proteomes" id="UP000245252"/>
    </source>
</evidence>
<feature type="domain" description="M23ase beta-sheet core" evidence="2">
    <location>
        <begin position="213"/>
        <end position="310"/>
    </location>
</feature>
<feature type="compositionally biased region" description="Gly residues" evidence="1">
    <location>
        <begin position="727"/>
        <end position="757"/>
    </location>
</feature>
<dbReference type="SUPFAM" id="SSF51261">
    <property type="entry name" value="Duplicated hybrid motif"/>
    <property type="match status" value="1"/>
</dbReference>
<accession>A0A2U2DHJ9</accession>
<gene>
    <name evidence="3" type="ORF">DEM27_28665</name>
</gene>
<dbReference type="Gene3D" id="2.70.70.10">
    <property type="entry name" value="Glucose Permease (Domain IIA)"/>
    <property type="match status" value="1"/>
</dbReference>
<dbReference type="PANTHER" id="PTHR21666">
    <property type="entry name" value="PEPTIDASE-RELATED"/>
    <property type="match status" value="1"/>
</dbReference>
<evidence type="ECO:0000256" key="1">
    <source>
        <dbReference type="SAM" id="MobiDB-lite"/>
    </source>
</evidence>
<sequence>MAGSRSVIDTMLGEATSGTIAERYDDMRAIASTIVNRAVALNVSPDSVVSAPGQFSAYGKSLPKGTAAYRALAEKAFADVVANGPIHNGTFYATHKRVGALPKGLTKVATTKAHTFFDDPQNRAIETSLGTTKVNVAQKQLAQAWAAQNIAAAQMQTQTTNKRTPTRGTTVSDLGATVPSGLTSPLGVMGDRITSNFGPRTAPKTATGYGSEDHKGTDLSLGPTAGYAAEAIAGGQVKHAGPLGKLGNAVTISHPDGTTSTYGHLASISVAMGDNIARGTPIGTVGEAGNAKGPHLHLSMRDKFGNVVDPASMIDFNRTTRVPTPTARPTTTPQATPETAVSAFSTVRDAISPALAAISAQMNPATSTATQSFATQRAVQRDAQAAAASAQQQQANRDRAQQMAEYGAGQQAMRNAMAAQQQSQVSAKTSRIGADARAALAAGLNDQRAGLTSQTPIGIAGRTIGAMAGNLSKPTSTSSTIGELAGSPLSGRFANNRSTTRDAAAAALNAQRDSFAEARATSLDGALADRRTAINALGDIGVSDDAKFAGSQHPLGTTTQAQAMRQTQTPGSLTSFASTLGDYAKNTSFGQLAQGLALAADVTTPDVAAQLAAGVTPQDAFGTTLAPISFSDDFTSPVATSYAPTNVSRSILGDVTAGIENPNTDFSGGNTGLLKSALDAPDGLPGRYGQPAGIAIGGLLGSVLGGPLGGLLGAMVGGRIGNRTGPAGGTGGAFGSLFGGSNSGDGNSGPGPSGGDSPGSRGPNAGNRGGGSRKNEQGSRR</sequence>
<keyword evidence="4" id="KW-1185">Reference proteome</keyword>
<dbReference type="InterPro" id="IPR050570">
    <property type="entry name" value="Cell_wall_metabolism_enzyme"/>
</dbReference>
<dbReference type="Proteomes" id="UP000245252">
    <property type="component" value="Unassembled WGS sequence"/>
</dbReference>
<dbReference type="GO" id="GO:0004222">
    <property type="term" value="F:metalloendopeptidase activity"/>
    <property type="evidence" value="ECO:0007669"/>
    <property type="project" value="TreeGrafter"/>
</dbReference>
<feature type="region of interest" description="Disordered" evidence="1">
    <location>
        <begin position="727"/>
        <end position="781"/>
    </location>
</feature>
<comment type="caution">
    <text evidence="3">The sequence shown here is derived from an EMBL/GenBank/DDBJ whole genome shotgun (WGS) entry which is preliminary data.</text>
</comment>
<feature type="compositionally biased region" description="Low complexity" evidence="1">
    <location>
        <begin position="156"/>
        <end position="170"/>
    </location>
</feature>
<evidence type="ECO:0000259" key="2">
    <source>
        <dbReference type="Pfam" id="PF01551"/>
    </source>
</evidence>
<dbReference type="OrthoDB" id="8404861at2"/>
<feature type="compositionally biased region" description="Polar residues" evidence="1">
    <location>
        <begin position="472"/>
        <end position="481"/>
    </location>
</feature>
<dbReference type="EMBL" id="QFBC01000020">
    <property type="protein sequence ID" value="PWE52779.1"/>
    <property type="molecule type" value="Genomic_DNA"/>
</dbReference>
<feature type="region of interest" description="Disordered" evidence="1">
    <location>
        <begin position="470"/>
        <end position="495"/>
    </location>
</feature>
<dbReference type="InterPro" id="IPR016047">
    <property type="entry name" value="M23ase_b-sheet_dom"/>
</dbReference>
<organism evidence="3 4">
    <name type="scientific">Metarhizobium album</name>
    <dbReference type="NCBI Taxonomy" id="2182425"/>
    <lineage>
        <taxon>Bacteria</taxon>
        <taxon>Pseudomonadati</taxon>
        <taxon>Pseudomonadota</taxon>
        <taxon>Alphaproteobacteria</taxon>
        <taxon>Hyphomicrobiales</taxon>
        <taxon>Rhizobiaceae</taxon>
        <taxon>Metarhizobium</taxon>
    </lineage>
</organism>